<dbReference type="PATRIC" id="fig|908627.4.peg.8585"/>
<proteinExistence type="predicted"/>
<protein>
    <submittedName>
        <fullName evidence="1">Choline kinase</fullName>
    </submittedName>
</protein>
<dbReference type="SUPFAM" id="SSF56112">
    <property type="entry name" value="Protein kinase-like (PK-like)"/>
    <property type="match status" value="1"/>
</dbReference>
<evidence type="ECO:0000313" key="1">
    <source>
        <dbReference type="EMBL" id="KLU21137.1"/>
    </source>
</evidence>
<dbReference type="PANTHER" id="PTHR22603:SF66">
    <property type="entry name" value="ETHANOLAMINE KINASE"/>
    <property type="match status" value="1"/>
</dbReference>
<dbReference type="AlphaFoldDB" id="A0A0J1CKB0"/>
<dbReference type="Proteomes" id="UP000035963">
    <property type="component" value="Unassembled WGS sequence"/>
</dbReference>
<dbReference type="OrthoDB" id="179763at2"/>
<dbReference type="CDD" id="cd05151">
    <property type="entry name" value="ChoK-like"/>
    <property type="match status" value="1"/>
</dbReference>
<comment type="caution">
    <text evidence="1">The sequence shown here is derived from an EMBL/GenBank/DDBJ whole genome shotgun (WGS) entry which is preliminary data.</text>
</comment>
<organism evidence="1 2">
    <name type="scientific">Caballeronia mineralivorans PML1(12)</name>
    <dbReference type="NCBI Taxonomy" id="908627"/>
    <lineage>
        <taxon>Bacteria</taxon>
        <taxon>Pseudomonadati</taxon>
        <taxon>Pseudomonadota</taxon>
        <taxon>Betaproteobacteria</taxon>
        <taxon>Burkholderiales</taxon>
        <taxon>Burkholderiaceae</taxon>
        <taxon>Caballeronia</taxon>
    </lineage>
</organism>
<gene>
    <name evidence="1" type="ORF">EOS_38330</name>
</gene>
<reference evidence="1 2" key="1">
    <citation type="journal article" date="2015" name="Genome Announc.">
        <title>Draft Genome Sequence of Burkholderia sp. Strain PML1(12), an Ectomycorrhizosphere-Inhabiting Bacterium with Effective Mineral-Weathering Ability.</title>
        <authorList>
            <person name="Uroz S."/>
            <person name="Oger P."/>
        </authorList>
    </citation>
    <scope>NUCLEOTIDE SEQUENCE [LARGE SCALE GENOMIC DNA]</scope>
    <source>
        <strain evidence="2">PML1(12)</strain>
    </source>
</reference>
<dbReference type="GO" id="GO:0005737">
    <property type="term" value="C:cytoplasm"/>
    <property type="evidence" value="ECO:0007669"/>
    <property type="project" value="TreeGrafter"/>
</dbReference>
<sequence length="311" mass="34845">MKVLGAAASDTERDIETVLRSIQPWAGRSLRYAPVPGGISNTNWRVWVDDDSASFFVKIPGRGTEQFIDRKAAFAASKQAELIGIGPRLYDYAAAQGVEINDFVEGRTTCSNRDFMERSVRASVMGLYRTLHASPLLPLTKTIFGLIDEHVAQVRQMNGKLPADFDRLLAEYHNARAAIEASGLDLVPCFNDPMPGNFLRDEAGSIILIDYEYASNNDRCYDLGALSGEMFFSSETEAEIIETYFGRVSPQISARVTVHKALADLKWATWSMIQNEMSTLDFDYFKYGAWKFMRARSVIDGPHWGRLLTEV</sequence>
<dbReference type="EMBL" id="AEJF01000230">
    <property type="protein sequence ID" value="KLU21137.1"/>
    <property type="molecule type" value="Genomic_DNA"/>
</dbReference>
<dbReference type="GO" id="GO:0006646">
    <property type="term" value="P:phosphatidylethanolamine biosynthetic process"/>
    <property type="evidence" value="ECO:0007669"/>
    <property type="project" value="TreeGrafter"/>
</dbReference>
<name>A0A0J1CKB0_9BURK</name>
<dbReference type="Gene3D" id="3.30.200.20">
    <property type="entry name" value="Phosphorylase Kinase, domain 1"/>
    <property type="match status" value="1"/>
</dbReference>
<dbReference type="Gene3D" id="3.90.1200.10">
    <property type="match status" value="1"/>
</dbReference>
<dbReference type="Pfam" id="PF01633">
    <property type="entry name" value="Choline_kinase"/>
    <property type="match status" value="1"/>
</dbReference>
<evidence type="ECO:0000313" key="2">
    <source>
        <dbReference type="Proteomes" id="UP000035963"/>
    </source>
</evidence>
<keyword evidence="2" id="KW-1185">Reference proteome</keyword>
<dbReference type="GO" id="GO:0004305">
    <property type="term" value="F:ethanolamine kinase activity"/>
    <property type="evidence" value="ECO:0007669"/>
    <property type="project" value="TreeGrafter"/>
</dbReference>
<keyword evidence="1" id="KW-0808">Transferase</keyword>
<accession>A0A0J1CKB0</accession>
<keyword evidence="1" id="KW-0418">Kinase</keyword>
<dbReference type="InterPro" id="IPR011009">
    <property type="entry name" value="Kinase-like_dom_sf"/>
</dbReference>
<dbReference type="PANTHER" id="PTHR22603">
    <property type="entry name" value="CHOLINE/ETHANOALAMINE KINASE"/>
    <property type="match status" value="1"/>
</dbReference>